<organism evidence="1">
    <name type="scientific">marine sediment metagenome</name>
    <dbReference type="NCBI Taxonomy" id="412755"/>
    <lineage>
        <taxon>unclassified sequences</taxon>
        <taxon>metagenomes</taxon>
        <taxon>ecological metagenomes</taxon>
    </lineage>
</organism>
<gene>
    <name evidence="1" type="ORF">LCGC14_1089010</name>
</gene>
<protein>
    <submittedName>
        <fullName evidence="1">Uncharacterized protein</fullName>
    </submittedName>
</protein>
<dbReference type="AlphaFoldDB" id="A0A0F9N0J5"/>
<accession>A0A0F9N0J5</accession>
<name>A0A0F9N0J5_9ZZZZ</name>
<reference evidence="1" key="1">
    <citation type="journal article" date="2015" name="Nature">
        <title>Complex archaea that bridge the gap between prokaryotes and eukaryotes.</title>
        <authorList>
            <person name="Spang A."/>
            <person name="Saw J.H."/>
            <person name="Jorgensen S.L."/>
            <person name="Zaremba-Niedzwiedzka K."/>
            <person name="Martijn J."/>
            <person name="Lind A.E."/>
            <person name="van Eijk R."/>
            <person name="Schleper C."/>
            <person name="Guy L."/>
            <person name="Ettema T.J."/>
        </authorList>
    </citation>
    <scope>NUCLEOTIDE SEQUENCE</scope>
</reference>
<sequence length="58" mass="6822">MSKHREAKDLTPQERKRIVEGWRAVYCQIADIKYLLEIAADLNVHEDTIQLVLREEGE</sequence>
<evidence type="ECO:0000313" key="1">
    <source>
        <dbReference type="EMBL" id="KKN05257.1"/>
    </source>
</evidence>
<dbReference type="EMBL" id="LAZR01004824">
    <property type="protein sequence ID" value="KKN05257.1"/>
    <property type="molecule type" value="Genomic_DNA"/>
</dbReference>
<comment type="caution">
    <text evidence="1">The sequence shown here is derived from an EMBL/GenBank/DDBJ whole genome shotgun (WGS) entry which is preliminary data.</text>
</comment>
<proteinExistence type="predicted"/>